<reference evidence="1" key="1">
    <citation type="submission" date="2013-12" db="EMBL/GenBank/DDBJ databases">
        <title>The Genome Sequence of Aphanomyces invadans NJM9701.</title>
        <authorList>
            <consortium name="The Broad Institute Genomics Platform"/>
            <person name="Russ C."/>
            <person name="Tyler B."/>
            <person name="van West P."/>
            <person name="Dieguez-Uribeondo J."/>
            <person name="Young S.K."/>
            <person name="Zeng Q."/>
            <person name="Gargeya S."/>
            <person name="Fitzgerald M."/>
            <person name="Abouelleil A."/>
            <person name="Alvarado L."/>
            <person name="Chapman S.B."/>
            <person name="Gainer-Dewar J."/>
            <person name="Goldberg J."/>
            <person name="Griggs A."/>
            <person name="Gujja S."/>
            <person name="Hansen M."/>
            <person name="Howarth C."/>
            <person name="Imamovic A."/>
            <person name="Ireland A."/>
            <person name="Larimer J."/>
            <person name="McCowan C."/>
            <person name="Murphy C."/>
            <person name="Pearson M."/>
            <person name="Poon T.W."/>
            <person name="Priest M."/>
            <person name="Roberts A."/>
            <person name="Saif S."/>
            <person name="Shea T."/>
            <person name="Sykes S."/>
            <person name="Wortman J."/>
            <person name="Nusbaum C."/>
            <person name="Birren B."/>
        </authorList>
    </citation>
    <scope>NUCLEOTIDE SEQUENCE [LARGE SCALE GENOMIC DNA]</scope>
    <source>
        <strain evidence="1">NJM9701</strain>
    </source>
</reference>
<dbReference type="RefSeq" id="XP_008875214.1">
    <property type="nucleotide sequence ID" value="XM_008876992.1"/>
</dbReference>
<dbReference type="OrthoDB" id="125956at2759"/>
<dbReference type="GeneID" id="20087618"/>
<dbReference type="VEuPathDB" id="FungiDB:H310_10568"/>
<proteinExistence type="predicted"/>
<dbReference type="EMBL" id="KI913978">
    <property type="protein sequence ID" value="ETV95903.1"/>
    <property type="molecule type" value="Genomic_DNA"/>
</dbReference>
<organism evidence="1">
    <name type="scientific">Aphanomyces invadans</name>
    <dbReference type="NCBI Taxonomy" id="157072"/>
    <lineage>
        <taxon>Eukaryota</taxon>
        <taxon>Sar</taxon>
        <taxon>Stramenopiles</taxon>
        <taxon>Oomycota</taxon>
        <taxon>Saprolegniomycetes</taxon>
        <taxon>Saprolegniales</taxon>
        <taxon>Verrucalvaceae</taxon>
        <taxon>Aphanomyces</taxon>
    </lineage>
</organism>
<dbReference type="AlphaFoldDB" id="A0A024TPI4"/>
<evidence type="ECO:0000313" key="1">
    <source>
        <dbReference type="EMBL" id="ETV95903.1"/>
    </source>
</evidence>
<accession>A0A024TPI4</accession>
<gene>
    <name evidence="1" type="ORF">H310_10568</name>
</gene>
<name>A0A024TPI4_9STRA</name>
<protein>
    <submittedName>
        <fullName evidence="1">Uncharacterized protein</fullName>
    </submittedName>
</protein>
<sequence length="76" mass="8745">MNWTNSSLSAEQNELLRKLLLKFDLFVTTSKAPGRTDLVKRHINTAGASPIKQPFRVTQKEGEIMEAEIKNTWNWD</sequence>